<evidence type="ECO:0000259" key="9">
    <source>
        <dbReference type="PROSITE" id="PS50112"/>
    </source>
</evidence>
<evidence type="ECO:0000256" key="5">
    <source>
        <dbReference type="ARBA" id="ARBA00022777"/>
    </source>
</evidence>
<dbReference type="Pfam" id="PF08447">
    <property type="entry name" value="PAS_3"/>
    <property type="match status" value="1"/>
</dbReference>
<dbReference type="PANTHER" id="PTHR43711:SF31">
    <property type="entry name" value="HISTIDINE KINASE"/>
    <property type="match status" value="1"/>
</dbReference>
<dbReference type="InterPro" id="IPR005467">
    <property type="entry name" value="His_kinase_dom"/>
</dbReference>
<evidence type="ECO:0000313" key="11">
    <source>
        <dbReference type="EMBL" id="MCV9386229.1"/>
    </source>
</evidence>
<keyword evidence="6" id="KW-0902">Two-component regulatory system</keyword>
<dbReference type="InterPro" id="IPR003661">
    <property type="entry name" value="HisK_dim/P_dom"/>
</dbReference>
<dbReference type="InterPro" id="IPR000014">
    <property type="entry name" value="PAS"/>
</dbReference>
<dbReference type="SUPFAM" id="SSF47384">
    <property type="entry name" value="Homodimeric domain of signal transducing histidine kinase"/>
    <property type="match status" value="1"/>
</dbReference>
<gene>
    <name evidence="11" type="ORF">N7U62_06110</name>
</gene>
<dbReference type="PROSITE" id="PS50113">
    <property type="entry name" value="PAC"/>
    <property type="match status" value="1"/>
</dbReference>
<dbReference type="SMART" id="SM00086">
    <property type="entry name" value="PAC"/>
    <property type="match status" value="1"/>
</dbReference>
<evidence type="ECO:0000256" key="7">
    <source>
        <dbReference type="SAM" id="Coils"/>
    </source>
</evidence>
<dbReference type="Pfam" id="PF02518">
    <property type="entry name" value="HATPase_c"/>
    <property type="match status" value="1"/>
</dbReference>
<comment type="caution">
    <text evidence="11">The sequence shown here is derived from an EMBL/GenBank/DDBJ whole genome shotgun (WGS) entry which is preliminary data.</text>
</comment>
<dbReference type="NCBIfam" id="TIGR00229">
    <property type="entry name" value="sensory_box"/>
    <property type="match status" value="1"/>
</dbReference>
<dbReference type="CDD" id="cd00082">
    <property type="entry name" value="HisKA"/>
    <property type="match status" value="1"/>
</dbReference>
<dbReference type="Gene3D" id="1.10.287.130">
    <property type="match status" value="1"/>
</dbReference>
<name>A0ABT3CRW3_9BACT</name>
<dbReference type="InterPro" id="IPR001610">
    <property type="entry name" value="PAC"/>
</dbReference>
<feature type="domain" description="Histidine kinase" evidence="8">
    <location>
        <begin position="198"/>
        <end position="414"/>
    </location>
</feature>
<dbReference type="CDD" id="cd00130">
    <property type="entry name" value="PAS"/>
    <property type="match status" value="1"/>
</dbReference>
<dbReference type="SUPFAM" id="SSF55874">
    <property type="entry name" value="ATPase domain of HSP90 chaperone/DNA topoisomerase II/histidine kinase"/>
    <property type="match status" value="1"/>
</dbReference>
<evidence type="ECO:0000256" key="1">
    <source>
        <dbReference type="ARBA" id="ARBA00000085"/>
    </source>
</evidence>
<dbReference type="PROSITE" id="PS50112">
    <property type="entry name" value="PAS"/>
    <property type="match status" value="1"/>
</dbReference>
<feature type="coiled-coil region" evidence="7">
    <location>
        <begin position="4"/>
        <end position="31"/>
    </location>
</feature>
<protein>
    <recommendedName>
        <fullName evidence="2">histidine kinase</fullName>
        <ecNumber evidence="2">2.7.13.3</ecNumber>
    </recommendedName>
</protein>
<dbReference type="Gene3D" id="3.30.565.10">
    <property type="entry name" value="Histidine kinase-like ATPase, C-terminal domain"/>
    <property type="match status" value="1"/>
</dbReference>
<dbReference type="SMART" id="SM00388">
    <property type="entry name" value="HisKA"/>
    <property type="match status" value="1"/>
</dbReference>
<dbReference type="InterPro" id="IPR003594">
    <property type="entry name" value="HATPase_dom"/>
</dbReference>
<dbReference type="InterPro" id="IPR004358">
    <property type="entry name" value="Sig_transdc_His_kin-like_C"/>
</dbReference>
<organism evidence="11 12">
    <name type="scientific">Reichenbachiella ulvae</name>
    <dbReference type="NCBI Taxonomy" id="2980104"/>
    <lineage>
        <taxon>Bacteria</taxon>
        <taxon>Pseudomonadati</taxon>
        <taxon>Bacteroidota</taxon>
        <taxon>Cytophagia</taxon>
        <taxon>Cytophagales</taxon>
        <taxon>Reichenbachiellaceae</taxon>
        <taxon>Reichenbachiella</taxon>
    </lineage>
</organism>
<reference evidence="11 12" key="1">
    <citation type="submission" date="2022-10" db="EMBL/GenBank/DDBJ databases">
        <title>Comparative genomics and taxonomic characterization of three novel marine species of genus Reichenbachiella exhibiting antioxidant and polysaccharide degradation activities.</title>
        <authorList>
            <person name="Muhammad N."/>
            <person name="Lee Y.-J."/>
            <person name="Ko J."/>
            <person name="Kim S.-G."/>
        </authorList>
    </citation>
    <scope>NUCLEOTIDE SEQUENCE [LARGE SCALE GENOMIC DNA]</scope>
    <source>
        <strain evidence="11 12">ABR2-5</strain>
    </source>
</reference>
<feature type="domain" description="PAS" evidence="9">
    <location>
        <begin position="45"/>
        <end position="119"/>
    </location>
</feature>
<dbReference type="PROSITE" id="PS50109">
    <property type="entry name" value="HIS_KIN"/>
    <property type="match status" value="1"/>
</dbReference>
<dbReference type="InterPro" id="IPR000700">
    <property type="entry name" value="PAS-assoc_C"/>
</dbReference>
<evidence type="ECO:0000256" key="6">
    <source>
        <dbReference type="ARBA" id="ARBA00023012"/>
    </source>
</evidence>
<dbReference type="GO" id="GO:0016301">
    <property type="term" value="F:kinase activity"/>
    <property type="evidence" value="ECO:0007669"/>
    <property type="project" value="UniProtKB-KW"/>
</dbReference>
<dbReference type="RefSeq" id="WP_264137014.1">
    <property type="nucleotide sequence ID" value="NZ_JAOYOD010000001.1"/>
</dbReference>
<proteinExistence type="predicted"/>
<evidence type="ECO:0000259" key="10">
    <source>
        <dbReference type="PROSITE" id="PS50113"/>
    </source>
</evidence>
<dbReference type="PANTHER" id="PTHR43711">
    <property type="entry name" value="TWO-COMPONENT HISTIDINE KINASE"/>
    <property type="match status" value="1"/>
</dbReference>
<dbReference type="Proteomes" id="UP001300692">
    <property type="component" value="Unassembled WGS sequence"/>
</dbReference>
<evidence type="ECO:0000259" key="8">
    <source>
        <dbReference type="PROSITE" id="PS50109"/>
    </source>
</evidence>
<dbReference type="SMART" id="SM00387">
    <property type="entry name" value="HATPase_c"/>
    <property type="match status" value="1"/>
</dbReference>
<evidence type="ECO:0000313" key="12">
    <source>
        <dbReference type="Proteomes" id="UP001300692"/>
    </source>
</evidence>
<dbReference type="PRINTS" id="PR00344">
    <property type="entry name" value="BCTRLSENSOR"/>
</dbReference>
<dbReference type="InterPro" id="IPR035965">
    <property type="entry name" value="PAS-like_dom_sf"/>
</dbReference>
<accession>A0ABT3CRW3</accession>
<keyword evidence="3" id="KW-0597">Phosphoprotein</keyword>
<keyword evidence="12" id="KW-1185">Reference proteome</keyword>
<dbReference type="InterPro" id="IPR036097">
    <property type="entry name" value="HisK_dim/P_sf"/>
</dbReference>
<dbReference type="InterPro" id="IPR050736">
    <property type="entry name" value="Sensor_HK_Regulatory"/>
</dbReference>
<keyword evidence="4" id="KW-0808">Transferase</keyword>
<dbReference type="InterPro" id="IPR036890">
    <property type="entry name" value="HATPase_C_sf"/>
</dbReference>
<dbReference type="SUPFAM" id="SSF55785">
    <property type="entry name" value="PYP-like sensor domain (PAS domain)"/>
    <property type="match status" value="1"/>
</dbReference>
<dbReference type="InterPro" id="IPR013655">
    <property type="entry name" value="PAS_fold_3"/>
</dbReference>
<evidence type="ECO:0000256" key="4">
    <source>
        <dbReference type="ARBA" id="ARBA00022679"/>
    </source>
</evidence>
<comment type="catalytic activity">
    <reaction evidence="1">
        <text>ATP + protein L-histidine = ADP + protein N-phospho-L-histidine.</text>
        <dbReference type="EC" id="2.7.13.3"/>
    </reaction>
</comment>
<dbReference type="EMBL" id="JAOYOD010000001">
    <property type="protein sequence ID" value="MCV9386229.1"/>
    <property type="molecule type" value="Genomic_DNA"/>
</dbReference>
<evidence type="ECO:0000256" key="3">
    <source>
        <dbReference type="ARBA" id="ARBA00022553"/>
    </source>
</evidence>
<keyword evidence="5 11" id="KW-0418">Kinase</keyword>
<feature type="domain" description="PAC" evidence="10">
    <location>
        <begin position="122"/>
        <end position="173"/>
    </location>
</feature>
<dbReference type="Pfam" id="PF00512">
    <property type="entry name" value="HisKA"/>
    <property type="match status" value="1"/>
</dbReference>
<evidence type="ECO:0000256" key="2">
    <source>
        <dbReference type="ARBA" id="ARBA00012438"/>
    </source>
</evidence>
<sequence>MSEVDQQESELSKMKEQNDFLQKENQALKKRLLLQSQIEEKLRKSDQRFKILLDHLPGVAYLCLNDDRYSMLLVNDAVEVVTGYTRQDFLDDRISFVELYHPGDEKKIGPIVEKAIENKEVFNIVYRIKHKDGHWRWIEESGSGIFNGDNLEMLEGYLTDITDRVLAEEAMKKNNYELKIAKERAEESDRLKTKFLNNMSHEVRTPMNAIVGFSDLLLNEDLTHQDREKYVGFIHKSCRKLLTVINDIMDISQLETKQVVLKNTHFSLYKLMCELHDKHLLEAKAKGLHLILNNSHPDQSELVTDRGLLSRIMSSLIENAVKFTKSGEVKIGYEITETHYQIYVADTGLGIKMEMQEKIFDRFLQDVSEGGVADGLGLGLSLAREYGQLLGASLTVDSEPGKGSVFTLIFPLGNGIA</sequence>
<dbReference type="EC" id="2.7.13.3" evidence="2"/>
<keyword evidence="7" id="KW-0175">Coiled coil</keyword>
<dbReference type="Gene3D" id="3.30.450.20">
    <property type="entry name" value="PAS domain"/>
    <property type="match status" value="1"/>
</dbReference>